<proteinExistence type="predicted"/>
<evidence type="ECO:0000256" key="1">
    <source>
        <dbReference type="SAM" id="SignalP"/>
    </source>
</evidence>
<name>A0ABV8YBA6_9DEIO</name>
<feature type="chain" id="PRO_5046241805" evidence="1">
    <location>
        <begin position="20"/>
        <end position="457"/>
    </location>
</feature>
<organism evidence="2 3">
    <name type="scientific">Deinococcus sonorensis</name>
    <dbReference type="NCBI Taxonomy" id="309891"/>
    <lineage>
        <taxon>Bacteria</taxon>
        <taxon>Thermotogati</taxon>
        <taxon>Deinococcota</taxon>
        <taxon>Deinococci</taxon>
        <taxon>Deinococcales</taxon>
        <taxon>Deinococcaceae</taxon>
        <taxon>Deinococcus</taxon>
    </lineage>
</organism>
<keyword evidence="1" id="KW-0732">Signal</keyword>
<gene>
    <name evidence="2" type="ORF">ACFO0P_15545</name>
</gene>
<evidence type="ECO:0000313" key="3">
    <source>
        <dbReference type="Proteomes" id="UP001595939"/>
    </source>
</evidence>
<comment type="caution">
    <text evidence="2">The sequence shown here is derived from an EMBL/GenBank/DDBJ whole genome shotgun (WGS) entry which is preliminary data.</text>
</comment>
<reference evidence="3" key="1">
    <citation type="journal article" date="2019" name="Int. J. Syst. Evol. Microbiol.">
        <title>The Global Catalogue of Microorganisms (GCM) 10K type strain sequencing project: providing services to taxonomists for standard genome sequencing and annotation.</title>
        <authorList>
            <consortium name="The Broad Institute Genomics Platform"/>
            <consortium name="The Broad Institute Genome Sequencing Center for Infectious Disease"/>
            <person name="Wu L."/>
            <person name="Ma J."/>
        </authorList>
    </citation>
    <scope>NUCLEOTIDE SEQUENCE [LARGE SCALE GENOMIC DNA]</scope>
    <source>
        <strain evidence="3">CCUG 39970</strain>
    </source>
</reference>
<protein>
    <submittedName>
        <fullName evidence="2">Uncharacterized protein</fullName>
    </submittedName>
</protein>
<dbReference type="EMBL" id="JBHSEG010000008">
    <property type="protein sequence ID" value="MFC4455192.1"/>
    <property type="molecule type" value="Genomic_DNA"/>
</dbReference>
<feature type="signal peptide" evidence="1">
    <location>
        <begin position="1"/>
        <end position="19"/>
    </location>
</feature>
<evidence type="ECO:0000313" key="2">
    <source>
        <dbReference type="EMBL" id="MFC4455192.1"/>
    </source>
</evidence>
<keyword evidence="3" id="KW-1185">Reference proteome</keyword>
<sequence>MKIRVLLTVLAALTTQARAVDASVTPPLLSLIDTGGQQLGSPYRSTPFVELLTPGQSGREISVPYVPALDARAVAGDEVYEWGRFQERVKWASTVGLNSSVTAGLGSPEDLYLTNCLLQVPADVSIALKQALAGVSNLSPTPAPEVAVSDPLSEPWTYDQVDLYNPQKAITAEQLPTLTPRIDRTSYCADASLDPAPDIPVAYLPGVQTCTPFGCLSTPNYPQPLYINWPLLAERMWQACQNAVAGYADYQKNVLQSVATHLPAAVSWDGLPAPHGDRSGTVMSPVVGEGSVLPSAAKLATQNPQWLLYFNTTFKTLKEGFLPGQGAASGAPGVSTLEAFKRRLEPGTLQEQAVHGYATLFETWQQLDTVVDVRPTVYWSTSLECVLFDCTPVPVPLPAPDLLVTPEGCTVPNPGTIGAGSTTFTMPRFHNGYVSVPEGYAVPGLMGEPSLRLPGGD</sequence>
<dbReference type="RefSeq" id="WP_380129909.1">
    <property type="nucleotide sequence ID" value="NZ_JBHSEG010000008.1"/>
</dbReference>
<accession>A0ABV8YBA6</accession>
<dbReference type="Proteomes" id="UP001595939">
    <property type="component" value="Unassembled WGS sequence"/>
</dbReference>